<sequence>MKNRIFYFDLLNIIACYGVIWLHCSGDAFTFRLDKYWLMSLTIQVIAHWAVPVFFMLTGANLMNYREKYSTEIYFKRRLLRIFIPFLAWSTIYLIWKYKLGWVEFSNGKELLSLYLNNGIEGIFWFFYPLLAIYLSMPILAVFSDDKYKKTLYYLTALGILAYSFMPLLSGLFGVSYTGELNPPVIGGYMIYVLLGWIFKHENFSKGICCLIYGAGVVGAICMFAGTIVLSLKSGVLNDVFWGYMTFPTLFMACAVFLLVKKCRWKIFENKKVQSVAQKLSAASFGIYLIHIMIINLLLMNGYVNGDSRWWMMFGPAGVYIISVTIVILCKKIPGIRYLFP</sequence>
<evidence type="ECO:0000256" key="5">
    <source>
        <dbReference type="ARBA" id="ARBA00022989"/>
    </source>
</evidence>
<comment type="subcellular location">
    <subcellularLocation>
        <location evidence="1">Cell membrane</location>
        <topology evidence="1">Multi-pass membrane protein</topology>
    </subcellularLocation>
</comment>
<reference evidence="10" key="1">
    <citation type="submission" date="2017-07" db="EMBL/GenBank/DDBJ databases">
        <authorList>
            <person name="Varghese N."/>
            <person name="Submissions S."/>
        </authorList>
    </citation>
    <scope>NUCLEOTIDE SEQUENCE [LARGE SCALE GENOMIC DNA]</scope>
    <source>
        <strain evidence="10">NLAE-zl-C134</strain>
    </source>
</reference>
<dbReference type="GO" id="GO:0009246">
    <property type="term" value="P:enterobacterial common antigen biosynthetic process"/>
    <property type="evidence" value="ECO:0007669"/>
    <property type="project" value="TreeGrafter"/>
</dbReference>
<feature type="transmembrane region" description="Helical" evidence="7">
    <location>
        <begin position="36"/>
        <end position="58"/>
    </location>
</feature>
<feature type="domain" description="Acyltransferase 3" evidence="8">
    <location>
        <begin position="6"/>
        <end position="328"/>
    </location>
</feature>
<evidence type="ECO:0000313" key="9">
    <source>
        <dbReference type="EMBL" id="SUQ15504.1"/>
    </source>
</evidence>
<organism evidence="9 10">
    <name type="scientific">Faecalicatena contorta</name>
    <dbReference type="NCBI Taxonomy" id="39482"/>
    <lineage>
        <taxon>Bacteria</taxon>
        <taxon>Bacillati</taxon>
        <taxon>Bacillota</taxon>
        <taxon>Clostridia</taxon>
        <taxon>Lachnospirales</taxon>
        <taxon>Lachnospiraceae</taxon>
        <taxon>Faecalicatena</taxon>
    </lineage>
</organism>
<dbReference type="PANTHER" id="PTHR40074">
    <property type="entry name" value="O-ACETYLTRANSFERASE WECH"/>
    <property type="match status" value="1"/>
</dbReference>
<dbReference type="Pfam" id="PF01757">
    <property type="entry name" value="Acyl_transf_3"/>
    <property type="match status" value="1"/>
</dbReference>
<feature type="transmembrane region" description="Helical" evidence="7">
    <location>
        <begin position="241"/>
        <end position="260"/>
    </location>
</feature>
<keyword evidence="6 7" id="KW-0472">Membrane</keyword>
<feature type="transmembrane region" description="Helical" evidence="7">
    <location>
        <begin position="123"/>
        <end position="143"/>
    </location>
</feature>
<accession>A0A315ZTL8</accession>
<feature type="transmembrane region" description="Helical" evidence="7">
    <location>
        <begin position="152"/>
        <end position="175"/>
    </location>
</feature>
<protein>
    <submittedName>
        <fullName evidence="9">Surface polysaccharide O-acyltransferase, integral membrane enzyme</fullName>
    </submittedName>
</protein>
<dbReference type="Proteomes" id="UP000254051">
    <property type="component" value="Unassembled WGS sequence"/>
</dbReference>
<keyword evidence="9" id="KW-0012">Acyltransferase</keyword>
<proteinExistence type="inferred from homology"/>
<dbReference type="EMBL" id="UHJJ01000013">
    <property type="protein sequence ID" value="SUQ15504.1"/>
    <property type="molecule type" value="Genomic_DNA"/>
</dbReference>
<dbReference type="GO" id="GO:0005886">
    <property type="term" value="C:plasma membrane"/>
    <property type="evidence" value="ECO:0007669"/>
    <property type="project" value="UniProtKB-SubCell"/>
</dbReference>
<feature type="transmembrane region" description="Helical" evidence="7">
    <location>
        <begin position="310"/>
        <end position="330"/>
    </location>
</feature>
<keyword evidence="4 7" id="KW-0812">Transmembrane</keyword>
<feature type="transmembrane region" description="Helical" evidence="7">
    <location>
        <begin position="181"/>
        <end position="199"/>
    </location>
</feature>
<gene>
    <name evidence="9" type="ORF">SAMN05216529_11349</name>
</gene>
<keyword evidence="9" id="KW-0808">Transferase</keyword>
<dbReference type="AlphaFoldDB" id="A0A315ZTL8"/>
<feature type="transmembrane region" description="Helical" evidence="7">
    <location>
        <begin position="280"/>
        <end position="304"/>
    </location>
</feature>
<comment type="similarity">
    <text evidence="2">Belongs to the acyltransferase 3 family.</text>
</comment>
<dbReference type="RefSeq" id="WP_146199456.1">
    <property type="nucleotide sequence ID" value="NZ_QGDS01000013.1"/>
</dbReference>
<evidence type="ECO:0000256" key="2">
    <source>
        <dbReference type="ARBA" id="ARBA00007400"/>
    </source>
</evidence>
<keyword evidence="10" id="KW-1185">Reference proteome</keyword>
<evidence type="ECO:0000256" key="1">
    <source>
        <dbReference type="ARBA" id="ARBA00004651"/>
    </source>
</evidence>
<dbReference type="GO" id="GO:0016413">
    <property type="term" value="F:O-acetyltransferase activity"/>
    <property type="evidence" value="ECO:0007669"/>
    <property type="project" value="TreeGrafter"/>
</dbReference>
<dbReference type="PANTHER" id="PTHR40074:SF2">
    <property type="entry name" value="O-ACETYLTRANSFERASE WECH"/>
    <property type="match status" value="1"/>
</dbReference>
<feature type="transmembrane region" description="Helical" evidence="7">
    <location>
        <begin position="211"/>
        <end position="229"/>
    </location>
</feature>
<dbReference type="OrthoDB" id="9810469at2"/>
<name>A0A315ZTL8_9FIRM</name>
<keyword evidence="5 7" id="KW-1133">Transmembrane helix</keyword>
<evidence type="ECO:0000256" key="7">
    <source>
        <dbReference type="SAM" id="Phobius"/>
    </source>
</evidence>
<evidence type="ECO:0000259" key="8">
    <source>
        <dbReference type="Pfam" id="PF01757"/>
    </source>
</evidence>
<evidence type="ECO:0000256" key="3">
    <source>
        <dbReference type="ARBA" id="ARBA00022475"/>
    </source>
</evidence>
<evidence type="ECO:0000313" key="10">
    <source>
        <dbReference type="Proteomes" id="UP000254051"/>
    </source>
</evidence>
<feature type="transmembrane region" description="Helical" evidence="7">
    <location>
        <begin position="5"/>
        <end position="24"/>
    </location>
</feature>
<evidence type="ECO:0000256" key="6">
    <source>
        <dbReference type="ARBA" id="ARBA00023136"/>
    </source>
</evidence>
<keyword evidence="3" id="KW-1003">Cell membrane</keyword>
<evidence type="ECO:0000256" key="4">
    <source>
        <dbReference type="ARBA" id="ARBA00022692"/>
    </source>
</evidence>
<dbReference type="InterPro" id="IPR002656">
    <property type="entry name" value="Acyl_transf_3_dom"/>
</dbReference>
<feature type="transmembrane region" description="Helical" evidence="7">
    <location>
        <begin position="79"/>
        <end position="96"/>
    </location>
</feature>